<dbReference type="GO" id="GO:1990404">
    <property type="term" value="F:NAD+-protein mono-ADP-ribosyltransferase activity"/>
    <property type="evidence" value="ECO:0007669"/>
    <property type="project" value="TreeGrafter"/>
</dbReference>
<evidence type="ECO:0000256" key="1">
    <source>
        <dbReference type="ARBA" id="ARBA00004123"/>
    </source>
</evidence>
<feature type="domain" description="WGR" evidence="19">
    <location>
        <begin position="29"/>
        <end position="125"/>
    </location>
</feature>
<keyword evidence="11" id="KW-0238">DNA-binding</keyword>
<dbReference type="Gene3D" id="1.20.142.10">
    <property type="entry name" value="Poly(ADP-ribose) polymerase, regulatory domain"/>
    <property type="match status" value="1"/>
</dbReference>
<dbReference type="EMBL" id="MU007016">
    <property type="protein sequence ID" value="KAF2434596.1"/>
    <property type="molecule type" value="Genomic_DNA"/>
</dbReference>
<dbReference type="FunFam" id="2.20.140.10:FF:000001">
    <property type="entry name" value="Poly [ADP-ribose] polymerase"/>
    <property type="match status" value="1"/>
</dbReference>
<feature type="region of interest" description="Disordered" evidence="16">
    <location>
        <begin position="134"/>
        <end position="170"/>
    </location>
</feature>
<evidence type="ECO:0000256" key="11">
    <source>
        <dbReference type="ARBA" id="ARBA00023125"/>
    </source>
</evidence>
<dbReference type="Proteomes" id="UP000800235">
    <property type="component" value="Unassembled WGS sequence"/>
</dbReference>
<dbReference type="CDD" id="cd07997">
    <property type="entry name" value="WGR_PARP"/>
    <property type="match status" value="1"/>
</dbReference>
<keyword evidence="10 15" id="KW-0520">NAD</keyword>
<sequence>MKKQKTDAQVLKTPNLAIPVDEHSPYSATHRVYIAPDGVVYDASLNQTNIGANNNKFYRIQLLVGRSGYDHVVWTRWGRVGDRGQSKPLDADSLEGAMSDYNSKFKAKTGLAWEARNDPPHKNKYTFIERSYEPDSSELEGDDDDMDGLPGAGSRRGSKHSATSQAASKLEEPVQKLMQLIFSQHLFNEVMAEMNYDPQKLPLGKLSKRTISQGYEHLKQLAHLIMNPGTGTTADGDTVVDLTNAYLSVVPHAFGRNKPQPITTQQALKREIELLESLSDMKIAEDLMAEAKVVDNTTHPIDRQYNGLGLKEMTPLNHKSVEYKELEQYLLKTKGETHSVGYKIEDIFRIERDGEFERFNSSPYGPLAQDRRLLWHGSRTTNFGGILSQGLRIAPPEAPVSGYMFDKGVYLADMSSKSANYCNAHSSDGIGLLLLCEAELGKPMLELEQSNYDAAALCKKNGSIATWGKGTNGPLKWKDAKCLHPSLKGTTMPDVSIAPGNTGVGDKSKVGWGNLYYNEYIAYDVAQIRLRYLFRVQMGSEY</sequence>
<keyword evidence="9" id="KW-0862">Zinc</keyword>
<keyword evidence="2 15" id="KW-0328">Glycosyltransferase</keyword>
<dbReference type="GO" id="GO:0003950">
    <property type="term" value="F:NAD+ poly-ADP-ribosyltransferase activity"/>
    <property type="evidence" value="ECO:0007669"/>
    <property type="project" value="UniProtKB-UniRule"/>
</dbReference>
<dbReference type="PROSITE" id="PS51060">
    <property type="entry name" value="PARP_ALPHA_HD"/>
    <property type="match status" value="1"/>
</dbReference>
<organism evidence="20 21">
    <name type="scientific">Tothia fuscella</name>
    <dbReference type="NCBI Taxonomy" id="1048955"/>
    <lineage>
        <taxon>Eukaryota</taxon>
        <taxon>Fungi</taxon>
        <taxon>Dikarya</taxon>
        <taxon>Ascomycota</taxon>
        <taxon>Pezizomycotina</taxon>
        <taxon>Dothideomycetes</taxon>
        <taxon>Pleosporomycetidae</taxon>
        <taxon>Venturiales</taxon>
        <taxon>Cylindrosympodiaceae</taxon>
        <taxon>Tothia</taxon>
    </lineage>
</organism>
<evidence type="ECO:0000256" key="3">
    <source>
        <dbReference type="ARBA" id="ARBA00022679"/>
    </source>
</evidence>
<feature type="compositionally biased region" description="Acidic residues" evidence="16">
    <location>
        <begin position="135"/>
        <end position="147"/>
    </location>
</feature>
<evidence type="ECO:0000256" key="14">
    <source>
        <dbReference type="ARBA" id="ARBA00033987"/>
    </source>
</evidence>
<dbReference type="SUPFAM" id="SSF56399">
    <property type="entry name" value="ADP-ribosylation"/>
    <property type="match status" value="1"/>
</dbReference>
<dbReference type="GO" id="GO:0006302">
    <property type="term" value="P:double-strand break repair"/>
    <property type="evidence" value="ECO:0007669"/>
    <property type="project" value="TreeGrafter"/>
</dbReference>
<dbReference type="FunFam" id="1.20.142.10:FF:000002">
    <property type="entry name" value="Poly [ADP-ribose] polymerase"/>
    <property type="match status" value="1"/>
</dbReference>
<evidence type="ECO:0000313" key="21">
    <source>
        <dbReference type="Proteomes" id="UP000800235"/>
    </source>
</evidence>
<comment type="subcellular location">
    <subcellularLocation>
        <location evidence="1">Nucleus</location>
    </subcellularLocation>
</comment>
<keyword evidence="8" id="KW-0863">Zinc-finger</keyword>
<accession>A0A9P4NZH2</accession>
<dbReference type="Pfam" id="PF05406">
    <property type="entry name" value="WGR"/>
    <property type="match status" value="1"/>
</dbReference>
<dbReference type="Gene3D" id="3.90.228.10">
    <property type="match status" value="1"/>
</dbReference>
<dbReference type="GO" id="GO:0008270">
    <property type="term" value="F:zinc ion binding"/>
    <property type="evidence" value="ECO:0007669"/>
    <property type="project" value="UniProtKB-KW"/>
</dbReference>
<keyword evidence="7" id="KW-0013">ADP-ribosylation</keyword>
<gene>
    <name evidence="20" type="ORF">EJ08DRAFT_582155</name>
</gene>
<dbReference type="InterPro" id="IPR004102">
    <property type="entry name" value="Poly(ADP-ribose)pol_reg_dom"/>
</dbReference>
<evidence type="ECO:0000256" key="6">
    <source>
        <dbReference type="ARBA" id="ARBA00022737"/>
    </source>
</evidence>
<evidence type="ECO:0000256" key="12">
    <source>
        <dbReference type="ARBA" id="ARBA00023242"/>
    </source>
</evidence>
<dbReference type="GO" id="GO:0003677">
    <property type="term" value="F:DNA binding"/>
    <property type="evidence" value="ECO:0007669"/>
    <property type="project" value="UniProtKB-KW"/>
</dbReference>
<protein>
    <recommendedName>
        <fullName evidence="15">Poly [ADP-ribose] polymerase</fullName>
        <shortName evidence="15">PARP</shortName>
        <ecNumber evidence="15">2.4.2.-</ecNumber>
    </recommendedName>
</protein>
<evidence type="ECO:0000256" key="15">
    <source>
        <dbReference type="RuleBase" id="RU362114"/>
    </source>
</evidence>
<proteinExistence type="inferred from homology"/>
<dbReference type="PANTHER" id="PTHR10459">
    <property type="entry name" value="DNA LIGASE"/>
    <property type="match status" value="1"/>
</dbReference>
<dbReference type="Gene3D" id="2.20.140.10">
    <property type="entry name" value="WGR domain"/>
    <property type="match status" value="1"/>
</dbReference>
<evidence type="ECO:0000313" key="20">
    <source>
        <dbReference type="EMBL" id="KAF2434596.1"/>
    </source>
</evidence>
<evidence type="ECO:0000259" key="17">
    <source>
        <dbReference type="PROSITE" id="PS51059"/>
    </source>
</evidence>
<dbReference type="InterPro" id="IPR036616">
    <property type="entry name" value="Poly(ADP-ribose)pol_reg_dom_sf"/>
</dbReference>
<dbReference type="PROSITE" id="PS51059">
    <property type="entry name" value="PARP_CATALYTIC"/>
    <property type="match status" value="1"/>
</dbReference>
<dbReference type="SUPFAM" id="SSF142921">
    <property type="entry name" value="WGR domain-like"/>
    <property type="match status" value="1"/>
</dbReference>
<name>A0A9P4NZH2_9PEZI</name>
<keyword evidence="5" id="KW-0479">Metal-binding</keyword>
<dbReference type="PANTHER" id="PTHR10459:SF60">
    <property type="entry name" value="POLY [ADP-RIBOSE] POLYMERASE 2"/>
    <property type="match status" value="1"/>
</dbReference>
<reference evidence="20" key="1">
    <citation type="journal article" date="2020" name="Stud. Mycol.">
        <title>101 Dothideomycetes genomes: a test case for predicting lifestyles and emergence of pathogens.</title>
        <authorList>
            <person name="Haridas S."/>
            <person name="Albert R."/>
            <person name="Binder M."/>
            <person name="Bloem J."/>
            <person name="Labutti K."/>
            <person name="Salamov A."/>
            <person name="Andreopoulos B."/>
            <person name="Baker S."/>
            <person name="Barry K."/>
            <person name="Bills G."/>
            <person name="Bluhm B."/>
            <person name="Cannon C."/>
            <person name="Castanera R."/>
            <person name="Culley D."/>
            <person name="Daum C."/>
            <person name="Ezra D."/>
            <person name="Gonzalez J."/>
            <person name="Henrissat B."/>
            <person name="Kuo A."/>
            <person name="Liang C."/>
            <person name="Lipzen A."/>
            <person name="Lutzoni F."/>
            <person name="Magnuson J."/>
            <person name="Mondo S."/>
            <person name="Nolan M."/>
            <person name="Ohm R."/>
            <person name="Pangilinan J."/>
            <person name="Park H.-J."/>
            <person name="Ramirez L."/>
            <person name="Alfaro M."/>
            <person name="Sun H."/>
            <person name="Tritt A."/>
            <person name="Yoshinaga Y."/>
            <person name="Zwiers L.-H."/>
            <person name="Turgeon B."/>
            <person name="Goodwin S."/>
            <person name="Spatafora J."/>
            <person name="Crous P."/>
            <person name="Grigoriev I."/>
        </authorList>
    </citation>
    <scope>NUCLEOTIDE SEQUENCE</scope>
    <source>
        <strain evidence="20">CBS 130266</strain>
    </source>
</reference>
<dbReference type="Pfam" id="PF02877">
    <property type="entry name" value="PARP_reg"/>
    <property type="match status" value="1"/>
</dbReference>
<dbReference type="InterPro" id="IPR008893">
    <property type="entry name" value="WGR_domain"/>
</dbReference>
<evidence type="ECO:0000259" key="19">
    <source>
        <dbReference type="PROSITE" id="PS51977"/>
    </source>
</evidence>
<keyword evidence="12" id="KW-0539">Nucleus</keyword>
<comment type="similarity">
    <text evidence="13">Belongs to the ARTD/PARP family.</text>
</comment>
<evidence type="ECO:0000256" key="2">
    <source>
        <dbReference type="ARBA" id="ARBA00022676"/>
    </source>
</evidence>
<dbReference type="InterPro" id="IPR050800">
    <property type="entry name" value="ARTD/PARP"/>
</dbReference>
<dbReference type="OrthoDB" id="2017365at2759"/>
<keyword evidence="21" id="KW-1185">Reference proteome</keyword>
<keyword evidence="6" id="KW-0677">Repeat</keyword>
<dbReference type="InterPro" id="IPR012317">
    <property type="entry name" value="Poly(ADP-ribose)pol_cat_dom"/>
</dbReference>
<keyword evidence="4" id="KW-0548">Nucleotidyltransferase</keyword>
<dbReference type="AlphaFoldDB" id="A0A9P4NZH2"/>
<evidence type="ECO:0000259" key="18">
    <source>
        <dbReference type="PROSITE" id="PS51060"/>
    </source>
</evidence>
<evidence type="ECO:0000256" key="16">
    <source>
        <dbReference type="SAM" id="MobiDB-lite"/>
    </source>
</evidence>
<dbReference type="GO" id="GO:0016779">
    <property type="term" value="F:nucleotidyltransferase activity"/>
    <property type="evidence" value="ECO:0007669"/>
    <property type="project" value="UniProtKB-KW"/>
</dbReference>
<evidence type="ECO:0000256" key="13">
    <source>
        <dbReference type="ARBA" id="ARBA00024347"/>
    </source>
</evidence>
<keyword evidence="3 15" id="KW-0808">Transferase</keyword>
<dbReference type="InterPro" id="IPR036930">
    <property type="entry name" value="WGR_dom_sf"/>
</dbReference>
<evidence type="ECO:0000256" key="10">
    <source>
        <dbReference type="ARBA" id="ARBA00023027"/>
    </source>
</evidence>
<dbReference type="GO" id="GO:0005730">
    <property type="term" value="C:nucleolus"/>
    <property type="evidence" value="ECO:0007669"/>
    <property type="project" value="TreeGrafter"/>
</dbReference>
<feature type="domain" description="PARP alpha-helical" evidence="18">
    <location>
        <begin position="167"/>
        <end position="289"/>
    </location>
</feature>
<dbReference type="PROSITE" id="PS51977">
    <property type="entry name" value="WGR"/>
    <property type="match status" value="1"/>
</dbReference>
<evidence type="ECO:0000256" key="9">
    <source>
        <dbReference type="ARBA" id="ARBA00022833"/>
    </source>
</evidence>
<comment type="catalytic activity">
    <reaction evidence="14">
        <text>NAD(+) + (ADP-D-ribosyl)n-acceptor = nicotinamide + (ADP-D-ribosyl)n+1-acceptor + H(+).</text>
        <dbReference type="EC" id="2.4.2.30"/>
    </reaction>
</comment>
<comment type="caution">
    <text evidence="20">The sequence shown here is derived from an EMBL/GenBank/DDBJ whole genome shotgun (WGS) entry which is preliminary data.</text>
</comment>
<evidence type="ECO:0000256" key="7">
    <source>
        <dbReference type="ARBA" id="ARBA00022765"/>
    </source>
</evidence>
<dbReference type="SUPFAM" id="SSF47587">
    <property type="entry name" value="Domain of poly(ADP-ribose) polymerase"/>
    <property type="match status" value="1"/>
</dbReference>
<dbReference type="GO" id="GO:0070212">
    <property type="term" value="P:protein poly-ADP-ribosylation"/>
    <property type="evidence" value="ECO:0007669"/>
    <property type="project" value="TreeGrafter"/>
</dbReference>
<evidence type="ECO:0000256" key="5">
    <source>
        <dbReference type="ARBA" id="ARBA00022723"/>
    </source>
</evidence>
<dbReference type="EC" id="2.4.2.-" evidence="15"/>
<evidence type="ECO:0000256" key="4">
    <source>
        <dbReference type="ARBA" id="ARBA00022695"/>
    </source>
</evidence>
<feature type="domain" description="PARP catalytic" evidence="17">
    <location>
        <begin position="299"/>
        <end position="542"/>
    </location>
</feature>
<dbReference type="SMART" id="SM00773">
    <property type="entry name" value="WGR"/>
    <property type="match status" value="1"/>
</dbReference>
<evidence type="ECO:0000256" key="8">
    <source>
        <dbReference type="ARBA" id="ARBA00022771"/>
    </source>
</evidence>
<dbReference type="CDD" id="cd01437">
    <property type="entry name" value="parp_like"/>
    <property type="match status" value="1"/>
</dbReference>
<dbReference type="Pfam" id="PF00644">
    <property type="entry name" value="PARP"/>
    <property type="match status" value="1"/>
</dbReference>